<evidence type="ECO:0008006" key="3">
    <source>
        <dbReference type="Google" id="ProtNLM"/>
    </source>
</evidence>
<evidence type="ECO:0000313" key="2">
    <source>
        <dbReference type="Proteomes" id="UP001342314"/>
    </source>
</evidence>
<dbReference type="Gene3D" id="3.30.420.40">
    <property type="match status" value="1"/>
</dbReference>
<dbReference type="AlphaFoldDB" id="A0AAV5GX77"/>
<keyword evidence="2" id="KW-1185">Reference proteome</keyword>
<gene>
    <name evidence="1" type="ORF">Rhopal_006827-T1</name>
</gene>
<comment type="caution">
    <text evidence="1">The sequence shown here is derived from an EMBL/GenBank/DDBJ whole genome shotgun (WGS) entry which is preliminary data.</text>
</comment>
<dbReference type="InterPro" id="IPR043129">
    <property type="entry name" value="ATPase_NBD"/>
</dbReference>
<dbReference type="SUPFAM" id="SSF53067">
    <property type="entry name" value="Actin-like ATPase domain"/>
    <property type="match status" value="1"/>
</dbReference>
<dbReference type="PANTHER" id="PTHR43190">
    <property type="entry name" value="N-ACETYL-D-GLUCOSAMINE KINASE"/>
    <property type="match status" value="1"/>
</dbReference>
<dbReference type="EMBL" id="BQKY01000015">
    <property type="protein sequence ID" value="GJN93769.1"/>
    <property type="molecule type" value="Genomic_DNA"/>
</dbReference>
<evidence type="ECO:0000313" key="1">
    <source>
        <dbReference type="EMBL" id="GJN93769.1"/>
    </source>
</evidence>
<sequence>MRSLAGDAFGFAVDDPALRITNDGHLLAAASLTLPDVETTVALVAGTGSIGLAFRKTADGAELNLIGVSGGWGYLLGDGGSGYDVARIALSRYLADNDARTTASLAQPTAAAAPLPPLYTALLASLGVGNATELIEQVYDSSTLESERKVRLARSAQVVLDYAFPANTADVSTLDQELALSILREAVTPLVQTVMRLLDAGEQLKPDSTLLALGGGMWRSSGYVDLLLRGLAERGLDVPKVRVVDQAAEDGVKALMAMGKSRV</sequence>
<dbReference type="InterPro" id="IPR052519">
    <property type="entry name" value="Euk-type_GlcNAc_Kinase"/>
</dbReference>
<dbReference type="Proteomes" id="UP001342314">
    <property type="component" value="Unassembled WGS sequence"/>
</dbReference>
<organism evidence="1 2">
    <name type="scientific">Rhodotorula paludigena</name>
    <dbReference type="NCBI Taxonomy" id="86838"/>
    <lineage>
        <taxon>Eukaryota</taxon>
        <taxon>Fungi</taxon>
        <taxon>Dikarya</taxon>
        <taxon>Basidiomycota</taxon>
        <taxon>Pucciniomycotina</taxon>
        <taxon>Microbotryomycetes</taxon>
        <taxon>Sporidiobolales</taxon>
        <taxon>Sporidiobolaceae</taxon>
        <taxon>Rhodotorula</taxon>
    </lineage>
</organism>
<reference evidence="1 2" key="1">
    <citation type="submission" date="2021-12" db="EMBL/GenBank/DDBJ databases">
        <title>High titer production of polyol ester of fatty acids by Rhodotorula paludigena BS15 towards product separation-free biomass refinery.</title>
        <authorList>
            <person name="Mano J."/>
            <person name="Ono H."/>
            <person name="Tanaka T."/>
            <person name="Naito K."/>
            <person name="Sushida H."/>
            <person name="Ike M."/>
            <person name="Tokuyasu K."/>
            <person name="Kitaoka M."/>
        </authorList>
    </citation>
    <scope>NUCLEOTIDE SEQUENCE [LARGE SCALE GENOMIC DNA]</scope>
    <source>
        <strain evidence="1 2">BS15</strain>
    </source>
</reference>
<dbReference type="PANTHER" id="PTHR43190:SF3">
    <property type="entry name" value="N-ACETYL-D-GLUCOSAMINE KINASE"/>
    <property type="match status" value="1"/>
</dbReference>
<protein>
    <recommendedName>
        <fullName evidence="3">GlcNAc kinase</fullName>
    </recommendedName>
</protein>
<proteinExistence type="predicted"/>
<accession>A0AAV5GX77</accession>
<name>A0AAV5GX77_9BASI</name>